<dbReference type="InterPro" id="IPR010998">
    <property type="entry name" value="Integrase_recombinase_N"/>
</dbReference>
<accession>A0ABW8YY30</accession>
<dbReference type="InterPro" id="IPR025269">
    <property type="entry name" value="SAM-like_dom"/>
</dbReference>
<gene>
    <name evidence="5" type="ORF">ABS766_11900</name>
</gene>
<dbReference type="SUPFAM" id="SSF56349">
    <property type="entry name" value="DNA breaking-rejoining enzymes"/>
    <property type="match status" value="1"/>
</dbReference>
<evidence type="ECO:0000256" key="2">
    <source>
        <dbReference type="ARBA" id="ARBA00023172"/>
    </source>
</evidence>
<dbReference type="Proteomes" id="UP001629156">
    <property type="component" value="Unassembled WGS sequence"/>
</dbReference>
<keyword evidence="6" id="KW-1185">Reference proteome</keyword>
<reference evidence="5 6" key="1">
    <citation type="submission" date="2024-06" db="EMBL/GenBank/DDBJ databases">
        <authorList>
            <person name="Kaempfer P."/>
            <person name="Viver T."/>
        </authorList>
    </citation>
    <scope>NUCLEOTIDE SEQUENCE [LARGE SCALE GENOMIC DNA]</scope>
    <source>
        <strain evidence="5 6">ST-119</strain>
    </source>
</reference>
<dbReference type="Gene3D" id="1.10.150.130">
    <property type="match status" value="1"/>
</dbReference>
<dbReference type="InterPro" id="IPR013762">
    <property type="entry name" value="Integrase-like_cat_sf"/>
</dbReference>
<dbReference type="Gene3D" id="1.10.443.10">
    <property type="entry name" value="Intergrase catalytic core"/>
    <property type="match status" value="1"/>
</dbReference>
<organism evidence="5 6">
    <name type="scientific">Flavobacterium rhizosphaerae</name>
    <dbReference type="NCBI Taxonomy" id="3163298"/>
    <lineage>
        <taxon>Bacteria</taxon>
        <taxon>Pseudomonadati</taxon>
        <taxon>Bacteroidota</taxon>
        <taxon>Flavobacteriia</taxon>
        <taxon>Flavobacteriales</taxon>
        <taxon>Flavobacteriaceae</taxon>
        <taxon>Flavobacterium</taxon>
    </lineage>
</organism>
<protein>
    <submittedName>
        <fullName evidence="5">Phage integrase SAM-like domain-containing protein</fullName>
    </submittedName>
</protein>
<keyword evidence="1" id="KW-0238">DNA-binding</keyword>
<evidence type="ECO:0000313" key="6">
    <source>
        <dbReference type="Proteomes" id="UP001629156"/>
    </source>
</evidence>
<keyword evidence="2" id="KW-0233">DNA recombination</keyword>
<comment type="caution">
    <text evidence="5">The sequence shown here is derived from an EMBL/GenBank/DDBJ whole genome shotgun (WGS) entry which is preliminary data.</text>
</comment>
<feature type="domain" description="Tyr recombinase" evidence="3">
    <location>
        <begin position="246"/>
        <end position="407"/>
    </location>
</feature>
<dbReference type="RefSeq" id="WP_408085391.1">
    <property type="nucleotide sequence ID" value="NZ_JBELPZ010000012.1"/>
</dbReference>
<evidence type="ECO:0000259" key="3">
    <source>
        <dbReference type="Pfam" id="PF00589"/>
    </source>
</evidence>
<dbReference type="InterPro" id="IPR002104">
    <property type="entry name" value="Integrase_catalytic"/>
</dbReference>
<sequence>MASIKFEIKSVKNPAAIYIRLTGGRMRGEVTKHNNVKKLDVTARTKFYINPADWSKAKQAPKNLNDADFKKLNSDLSDLKNELLKHYNKTVGQTPITSEWLKEFLNPSESTGGYPTELIKYFDYYISIKKKIITESSIRKLNVVKHKLERYEKEHGQVLIKNVDRNFHESFQKYCEANKYAHNTIAKEMRFIKTICRHAKDNGLETHYQMEGLKTSFIKVDNIYLTEDELALIKKVKLNESLDNVRDWLLISCYTGQRISDFMRFTKNMVTTQKNRAGKEIILIEFHQKKTGKVMTLPLHSEVLRILKKRAGYFPEAISDQRYNDYIKTVCRKAKITQKVKGSKKTETFEGSKVFRKETGIFPKCELVTSHIGRRSFATNNYGKIPTSLLIAATGHSTEQMFLTYIGKSASDRALELAEWF</sequence>
<name>A0ABW8YY30_9FLAO</name>
<evidence type="ECO:0000256" key="1">
    <source>
        <dbReference type="ARBA" id="ARBA00023125"/>
    </source>
</evidence>
<dbReference type="Pfam" id="PF00589">
    <property type="entry name" value="Phage_integrase"/>
    <property type="match status" value="1"/>
</dbReference>
<evidence type="ECO:0000259" key="4">
    <source>
        <dbReference type="Pfam" id="PF13102"/>
    </source>
</evidence>
<feature type="domain" description="Phage integrase SAM-like" evidence="4">
    <location>
        <begin position="118"/>
        <end position="204"/>
    </location>
</feature>
<dbReference type="Pfam" id="PF13102">
    <property type="entry name" value="Phage_int_SAM_5"/>
    <property type="match status" value="1"/>
</dbReference>
<proteinExistence type="predicted"/>
<dbReference type="EMBL" id="JBELPZ010000012">
    <property type="protein sequence ID" value="MFL9845123.1"/>
    <property type="molecule type" value="Genomic_DNA"/>
</dbReference>
<evidence type="ECO:0000313" key="5">
    <source>
        <dbReference type="EMBL" id="MFL9845123.1"/>
    </source>
</evidence>
<dbReference type="InterPro" id="IPR011010">
    <property type="entry name" value="DNA_brk_join_enz"/>
</dbReference>